<keyword evidence="2" id="KW-0489">Methyltransferase</keyword>
<dbReference type="GO" id="GO:0006370">
    <property type="term" value="P:7-methylguanosine mRNA capping"/>
    <property type="evidence" value="ECO:0007669"/>
    <property type="project" value="UniProtKB-ARBA"/>
</dbReference>
<dbReference type="InterPro" id="IPR029063">
    <property type="entry name" value="SAM-dependent_MTases_sf"/>
</dbReference>
<name>A0A481Z4U9_9VIRU</name>
<dbReference type="GO" id="GO:0004483">
    <property type="term" value="F:methyltransferase cap1 activity"/>
    <property type="evidence" value="ECO:0007669"/>
    <property type="project" value="TreeGrafter"/>
</dbReference>
<dbReference type="EMBL" id="MK500502">
    <property type="protein sequence ID" value="QBK90908.1"/>
    <property type="molecule type" value="Genomic_DNA"/>
</dbReference>
<evidence type="ECO:0000313" key="2">
    <source>
        <dbReference type="EMBL" id="QBK90908.1"/>
    </source>
</evidence>
<evidence type="ECO:0000259" key="1">
    <source>
        <dbReference type="Pfam" id="PF01728"/>
    </source>
</evidence>
<organism evidence="2">
    <name type="scientific">Pithovirus LCPAC201</name>
    <dbReference type="NCBI Taxonomy" id="2506591"/>
    <lineage>
        <taxon>Viruses</taxon>
        <taxon>Pithoviruses</taxon>
    </lineage>
</organism>
<dbReference type="PANTHER" id="PTHR16121:SF0">
    <property type="entry name" value="CAP-SPECIFIC MRNA (NUCLEOSIDE-2'-O-)-METHYLTRANSFERASE 1"/>
    <property type="match status" value="1"/>
</dbReference>
<feature type="domain" description="Ribosomal RNA methyltransferase FtsJ" evidence="1">
    <location>
        <begin position="177"/>
        <end position="395"/>
    </location>
</feature>
<gene>
    <name evidence="2" type="ORF">LCPAC201_02090</name>
</gene>
<accession>A0A481Z4U9</accession>
<dbReference type="Gene3D" id="3.40.50.12760">
    <property type="match status" value="1"/>
</dbReference>
<dbReference type="PANTHER" id="PTHR16121">
    <property type="entry name" value="CAP-SPECIFIC MRNA (NUCLEOSIDE-2'-O-)-METHYLTRANSFERASE 1-RELATED"/>
    <property type="match status" value="1"/>
</dbReference>
<dbReference type="GO" id="GO:0032259">
    <property type="term" value="P:methylation"/>
    <property type="evidence" value="ECO:0007669"/>
    <property type="project" value="UniProtKB-KW"/>
</dbReference>
<proteinExistence type="predicted"/>
<keyword evidence="2" id="KW-0808">Transferase</keyword>
<dbReference type="Pfam" id="PF01728">
    <property type="entry name" value="FtsJ"/>
    <property type="match status" value="1"/>
</dbReference>
<dbReference type="InterPro" id="IPR050851">
    <property type="entry name" value="mRNA_Cap_2O-Ribose_MeTrfase"/>
</dbReference>
<sequence length="506" mass="57164">MEPPETILFPPLSGPNLGFQPTIQLPPISLSPQHVVPQQVPSIQVPSTLPIGLPEQPVTSPFSPEEKLSYQTWRNLYQDPTLLLLDPIISWNNRRGISTENFLVPDPLTLSPDEPIKIRIQSDIIDPDSPLTVSNDIIDSEIYGILQESRDLSPPVIFSPKYRNMTNPFEQIGNSSFMNRAAVKLANCDAVFGIAGGAKGGLLLPKDDKPLVFADLAGAPGGFTEYLQYRFPDSYGYGISIRSKNKSLQWDNHSLEKSRFYTTDGKDGSGDLLINADWMARWVLNKAPMSGMVTNIKLRQGRGVDLVLADGSIDPTGKEKLQERYNFPLLIAETLTALQIIWKGGNFFLKFTNLATVYTADLILLITNLFQTTYIFKPISSRPGNNEFYLIAKGYKGFPLATKTVDVLRQANRYQSSGRTVSRLLTGTYPHFWKQLKIFNKRMLDRQTTVDRAKIEIYNSQDDSKIIRKYIPNYQVKYSLAYWDILSADPIRKLRRKSKRGEPFYI</sequence>
<dbReference type="SUPFAM" id="SSF53335">
    <property type="entry name" value="S-adenosyl-L-methionine-dependent methyltransferases"/>
    <property type="match status" value="1"/>
</dbReference>
<reference evidence="2" key="1">
    <citation type="journal article" date="2019" name="MBio">
        <title>Virus Genomes from Deep Sea Sediments Expand the Ocean Megavirome and Support Independent Origins of Viral Gigantism.</title>
        <authorList>
            <person name="Backstrom D."/>
            <person name="Yutin N."/>
            <person name="Jorgensen S.L."/>
            <person name="Dharamshi J."/>
            <person name="Homa F."/>
            <person name="Zaremba-Niedwiedzka K."/>
            <person name="Spang A."/>
            <person name="Wolf Y.I."/>
            <person name="Koonin E.V."/>
            <person name="Ettema T.J."/>
        </authorList>
    </citation>
    <scope>NUCLEOTIDE SEQUENCE</scope>
</reference>
<dbReference type="InterPro" id="IPR002877">
    <property type="entry name" value="RNA_MeTrfase_FtsJ_dom"/>
</dbReference>
<protein>
    <submittedName>
        <fullName evidence="2">FtsJ-like methyltransferase</fullName>
    </submittedName>
</protein>